<keyword evidence="5" id="KW-1185">Reference proteome</keyword>
<dbReference type="GO" id="GO:0006355">
    <property type="term" value="P:regulation of DNA-templated transcription"/>
    <property type="evidence" value="ECO:0007669"/>
    <property type="project" value="InterPro"/>
</dbReference>
<evidence type="ECO:0000256" key="1">
    <source>
        <dbReference type="ARBA" id="ARBA00004123"/>
    </source>
</evidence>
<feature type="compositionally biased region" description="Polar residues" evidence="3">
    <location>
        <begin position="285"/>
        <end position="314"/>
    </location>
</feature>
<gene>
    <name evidence="4" type="ORF">GNI_033970</name>
</gene>
<feature type="region of interest" description="Disordered" evidence="3">
    <location>
        <begin position="1"/>
        <end position="95"/>
    </location>
</feature>
<dbReference type="AlphaFoldDB" id="A0A023BAU7"/>
<feature type="region of interest" description="Disordered" evidence="3">
    <location>
        <begin position="118"/>
        <end position="186"/>
    </location>
</feature>
<dbReference type="RefSeq" id="XP_011129233.1">
    <property type="nucleotide sequence ID" value="XM_011130931.1"/>
</dbReference>
<proteinExistence type="predicted"/>
<accession>A0A023BAU7</accession>
<dbReference type="EMBL" id="AFNH02000260">
    <property type="protein sequence ID" value="EZG78642.1"/>
    <property type="molecule type" value="Genomic_DNA"/>
</dbReference>
<reference evidence="4" key="1">
    <citation type="submission" date="2013-12" db="EMBL/GenBank/DDBJ databases">
        <authorList>
            <person name="Omoto C.K."/>
            <person name="Sibley D."/>
            <person name="Venepally P."/>
            <person name="Hadjithomas M."/>
            <person name="Karamycheva S."/>
            <person name="Brunk B."/>
            <person name="Roos D."/>
            <person name="Caler E."/>
            <person name="Lorenzi H."/>
        </authorList>
    </citation>
    <scope>NUCLEOTIDE SEQUENCE</scope>
</reference>
<organism evidence="4 5">
    <name type="scientific">Gregarina niphandrodes</name>
    <name type="common">Septate eugregarine</name>
    <dbReference type="NCBI Taxonomy" id="110365"/>
    <lineage>
        <taxon>Eukaryota</taxon>
        <taxon>Sar</taxon>
        <taxon>Alveolata</taxon>
        <taxon>Apicomplexa</taxon>
        <taxon>Conoidasida</taxon>
        <taxon>Gregarinasina</taxon>
        <taxon>Eugregarinorida</taxon>
        <taxon>Gregarinidae</taxon>
        <taxon>Gregarina</taxon>
    </lineage>
</organism>
<evidence type="ECO:0000313" key="5">
    <source>
        <dbReference type="Proteomes" id="UP000019763"/>
    </source>
</evidence>
<evidence type="ECO:0000313" key="4">
    <source>
        <dbReference type="EMBL" id="EZG78642.1"/>
    </source>
</evidence>
<comment type="subcellular location">
    <subcellularLocation>
        <location evidence="1">Nucleus</location>
    </subcellularLocation>
</comment>
<sequence>MMGMPQLFEDRPWPSGGQQGSSSPAQSPATAPVKRGRGRPRKHPLPAADAAKTRVKAKQATHRRVGVYGEYDSPSPDDGGDQWDPASSWPGEYADYGGAGGWTGEYYGNAPYGSPSYNGYPVPDYNYGSPAPSAAPPPGTEDAAGDWGSPYRSPLMSGNTGSPGATGPGMPGSGMPGPGMPGPGMAGPGQEYEMYGGGGGAVGSGVVDYMGGYDAYKYPSADNTQVVPRMQPTRDQGANRMIQWHTNPTIRSADARSFYKLTGYVGAPQEEPATEANTPRPVMSEPSTPSTVDQQASINATAQAQLQTRLSQQG</sequence>
<keyword evidence="2" id="KW-0539">Nucleus</keyword>
<protein>
    <submittedName>
        <fullName evidence="4">Uncharacterized protein</fullName>
    </submittedName>
</protein>
<feature type="compositionally biased region" description="Gly residues" evidence="3">
    <location>
        <begin position="164"/>
        <end position="186"/>
    </location>
</feature>
<evidence type="ECO:0000256" key="3">
    <source>
        <dbReference type="SAM" id="MobiDB-lite"/>
    </source>
</evidence>
<dbReference type="PROSITE" id="PS00354">
    <property type="entry name" value="HMGI_Y"/>
    <property type="match status" value="1"/>
</dbReference>
<feature type="region of interest" description="Disordered" evidence="3">
    <location>
        <begin position="265"/>
        <end position="314"/>
    </location>
</feature>
<feature type="compositionally biased region" description="Low complexity" evidence="3">
    <location>
        <begin position="13"/>
        <end position="32"/>
    </location>
</feature>
<dbReference type="InterPro" id="IPR000637">
    <property type="entry name" value="HMGI/Y_DNA-bd_CS"/>
</dbReference>
<dbReference type="VEuPathDB" id="CryptoDB:GNI_033970"/>
<dbReference type="GO" id="GO:0005634">
    <property type="term" value="C:nucleus"/>
    <property type="evidence" value="ECO:0007669"/>
    <property type="project" value="UniProtKB-SubCell"/>
</dbReference>
<evidence type="ECO:0000256" key="2">
    <source>
        <dbReference type="ARBA" id="ARBA00023242"/>
    </source>
</evidence>
<feature type="compositionally biased region" description="Basic residues" evidence="3">
    <location>
        <begin position="53"/>
        <end position="65"/>
    </location>
</feature>
<feature type="compositionally biased region" description="Basic residues" evidence="3">
    <location>
        <begin position="34"/>
        <end position="44"/>
    </location>
</feature>
<name>A0A023BAU7_GRENI</name>
<comment type="caution">
    <text evidence="4">The sequence shown here is derived from an EMBL/GenBank/DDBJ whole genome shotgun (WGS) entry which is preliminary data.</text>
</comment>
<dbReference type="GeneID" id="22911353"/>
<dbReference type="Proteomes" id="UP000019763">
    <property type="component" value="Unassembled WGS sequence"/>
</dbReference>